<evidence type="ECO:0000256" key="5">
    <source>
        <dbReference type="PROSITE-ProRule" id="PRU00042"/>
    </source>
</evidence>
<keyword evidence="3" id="KW-0804">Transcription</keyword>
<sequence>MSLEQKKPLRPLLPALPLSEFHVAPHLSSMKPPTTATTPFNHMDSHALPSWCEPGQSIWGDNHVDAAPPKRDCWVEHGIIQFYYCAPVLDCHTRMPLGDHAIPSPRHSHEADRPLEAASIVCVPPLRLFLASRIDSEPLPNIVERTPGTDLSTMQTINPALVFPSASTTTPESFSCRESHLTASEACPIPSGAGISSTRLLDPPKENSEKIDDTTMCISDRSLHDCPVYRKQPGHELDFEDPGYDMHKRKFNCTIIGCRRGFKRQDHLERHIKSHSKEKPHVCWVPGCHRAFARRDNLKAHCTKTHARRGGRNRYVATLDKTSPDYDPGFRGELSLDGHPLKFPALLVPGPEAKFQQP</sequence>
<evidence type="ECO:0000256" key="3">
    <source>
        <dbReference type="ARBA" id="ARBA00023163"/>
    </source>
</evidence>
<evidence type="ECO:0000256" key="2">
    <source>
        <dbReference type="ARBA" id="ARBA00023015"/>
    </source>
</evidence>
<protein>
    <submittedName>
        <fullName evidence="7">Zinc finger, C2H2-type/integrase, DNA-binding</fullName>
    </submittedName>
</protein>
<dbReference type="InterPro" id="IPR013087">
    <property type="entry name" value="Znf_C2H2_type"/>
</dbReference>
<proteinExistence type="predicted"/>
<keyword evidence="5" id="KW-0862">Zinc</keyword>
<dbReference type="Pfam" id="PF00096">
    <property type="entry name" value="zf-C2H2"/>
    <property type="match status" value="1"/>
</dbReference>
<reference evidence="7 8" key="1">
    <citation type="journal article" date="2014" name="Nat. Commun.">
        <title>Multiple recent horizontal transfers of a large genomic region in cheese making fungi.</title>
        <authorList>
            <person name="Cheeseman K."/>
            <person name="Ropars J."/>
            <person name="Renault P."/>
            <person name="Dupont J."/>
            <person name="Gouzy J."/>
            <person name="Branca A."/>
            <person name="Abraham A.L."/>
            <person name="Ceppi M."/>
            <person name="Conseiller E."/>
            <person name="Debuchy R."/>
            <person name="Malagnac F."/>
            <person name="Goarin A."/>
            <person name="Silar P."/>
            <person name="Lacoste S."/>
            <person name="Sallet E."/>
            <person name="Bensimon A."/>
            <person name="Giraud T."/>
            <person name="Brygoo Y."/>
        </authorList>
    </citation>
    <scope>NUCLEOTIDE SEQUENCE [LARGE SCALE GENOMIC DNA]</scope>
    <source>
        <strain evidence="8">FM 013</strain>
    </source>
</reference>
<evidence type="ECO:0000259" key="6">
    <source>
        <dbReference type="PROSITE" id="PS50157"/>
    </source>
</evidence>
<comment type="subcellular location">
    <subcellularLocation>
        <location evidence="1">Nucleus</location>
    </subcellularLocation>
</comment>
<keyword evidence="2" id="KW-0805">Transcription regulation</keyword>
<feature type="domain" description="C2H2-type" evidence="6">
    <location>
        <begin position="251"/>
        <end position="280"/>
    </location>
</feature>
<dbReference type="GO" id="GO:1990526">
    <property type="term" value="C:Ste12p-Dig1p-Dig2p complex"/>
    <property type="evidence" value="ECO:0007669"/>
    <property type="project" value="TreeGrafter"/>
</dbReference>
<keyword evidence="8" id="KW-1185">Reference proteome</keyword>
<dbReference type="PANTHER" id="PTHR47427:SF1">
    <property type="entry name" value="PROTEIN STE12"/>
    <property type="match status" value="1"/>
</dbReference>
<keyword evidence="4" id="KW-0539">Nucleus</keyword>
<evidence type="ECO:0000313" key="7">
    <source>
        <dbReference type="EMBL" id="CRL30314.1"/>
    </source>
</evidence>
<dbReference type="GO" id="GO:1990527">
    <property type="term" value="C:Tec1p-Ste12p-Dig1p complex"/>
    <property type="evidence" value="ECO:0007669"/>
    <property type="project" value="TreeGrafter"/>
</dbReference>
<dbReference type="PROSITE" id="PS50157">
    <property type="entry name" value="ZINC_FINGER_C2H2_2"/>
    <property type="match status" value="2"/>
</dbReference>
<evidence type="ECO:0000256" key="1">
    <source>
        <dbReference type="ARBA" id="ARBA00004123"/>
    </source>
</evidence>
<dbReference type="AlphaFoldDB" id="A0A0G4PVW3"/>
<name>A0A0G4PVW3_PENC3</name>
<dbReference type="InterPro" id="IPR036236">
    <property type="entry name" value="Znf_C2H2_sf"/>
</dbReference>
<gene>
    <name evidence="7" type="ORF">PCAMFM013_S048g000026</name>
</gene>
<dbReference type="GO" id="GO:0003700">
    <property type="term" value="F:DNA-binding transcription factor activity"/>
    <property type="evidence" value="ECO:0007669"/>
    <property type="project" value="TreeGrafter"/>
</dbReference>
<dbReference type="InterPro" id="IPR052127">
    <property type="entry name" value="STE12_transcription_factor"/>
</dbReference>
<dbReference type="Gene3D" id="3.30.160.60">
    <property type="entry name" value="Classic Zinc Finger"/>
    <property type="match status" value="2"/>
</dbReference>
<dbReference type="PANTHER" id="PTHR47427">
    <property type="entry name" value="PROTEIN STE12"/>
    <property type="match status" value="1"/>
</dbReference>
<keyword evidence="7" id="KW-0238">DNA-binding</keyword>
<feature type="domain" description="C2H2-type" evidence="6">
    <location>
        <begin position="281"/>
        <end position="311"/>
    </location>
</feature>
<accession>A0A0G4PVW3</accession>
<dbReference type="GO" id="GO:2000220">
    <property type="term" value="P:regulation of pseudohyphal growth"/>
    <property type="evidence" value="ECO:0007669"/>
    <property type="project" value="TreeGrafter"/>
</dbReference>
<dbReference type="Proteomes" id="UP000053732">
    <property type="component" value="Unassembled WGS sequence"/>
</dbReference>
<evidence type="ECO:0000256" key="4">
    <source>
        <dbReference type="ARBA" id="ARBA00023242"/>
    </source>
</evidence>
<dbReference type="PROSITE" id="PS00028">
    <property type="entry name" value="ZINC_FINGER_C2H2_1"/>
    <property type="match status" value="2"/>
</dbReference>
<organism evidence="7 8">
    <name type="scientific">Penicillium camemberti (strain FM 013)</name>
    <dbReference type="NCBI Taxonomy" id="1429867"/>
    <lineage>
        <taxon>Eukaryota</taxon>
        <taxon>Fungi</taxon>
        <taxon>Dikarya</taxon>
        <taxon>Ascomycota</taxon>
        <taxon>Pezizomycotina</taxon>
        <taxon>Eurotiomycetes</taxon>
        <taxon>Eurotiomycetidae</taxon>
        <taxon>Eurotiales</taxon>
        <taxon>Aspergillaceae</taxon>
        <taxon>Penicillium</taxon>
    </lineage>
</organism>
<keyword evidence="5" id="KW-0863">Zinc-finger</keyword>
<dbReference type="SUPFAM" id="SSF57667">
    <property type="entry name" value="beta-beta-alpha zinc fingers"/>
    <property type="match status" value="1"/>
</dbReference>
<dbReference type="EMBL" id="HG793181">
    <property type="protein sequence ID" value="CRL30314.1"/>
    <property type="molecule type" value="Genomic_DNA"/>
</dbReference>
<dbReference type="GO" id="GO:0008270">
    <property type="term" value="F:zinc ion binding"/>
    <property type="evidence" value="ECO:0007669"/>
    <property type="project" value="UniProtKB-KW"/>
</dbReference>
<dbReference type="SMART" id="SM00355">
    <property type="entry name" value="ZnF_C2H2"/>
    <property type="match status" value="2"/>
</dbReference>
<evidence type="ECO:0000313" key="8">
    <source>
        <dbReference type="Proteomes" id="UP000053732"/>
    </source>
</evidence>
<dbReference type="GO" id="GO:0005634">
    <property type="term" value="C:nucleus"/>
    <property type="evidence" value="ECO:0007669"/>
    <property type="project" value="UniProtKB-SubCell"/>
</dbReference>
<dbReference type="GO" id="GO:0003677">
    <property type="term" value="F:DNA binding"/>
    <property type="evidence" value="ECO:0007669"/>
    <property type="project" value="UniProtKB-KW"/>
</dbReference>
<keyword evidence="5" id="KW-0479">Metal-binding</keyword>
<dbReference type="STRING" id="1429867.A0A0G4PVW3"/>